<dbReference type="AlphaFoldDB" id="A0A1B6INV1"/>
<sequence length="111" mass="12856">RWRCGGCLIHSCLLTLLFISCIFVSIKMTSNYKSPLSTRYASKEMQFTFSELNKFSTWRKLWIYLAEAEKELGLEITDAQIEEMKANVDNIDFVAAAEEEKLTRHDVMAHV</sequence>
<accession>A0A1B6INV1</accession>
<dbReference type="GO" id="GO:0070626">
    <property type="term" value="F:(S)-2-(5-amino-1-(5-phospho-D-ribosyl)imidazole-4-carboxamido) succinate lyase (fumarate-forming) activity"/>
    <property type="evidence" value="ECO:0007669"/>
    <property type="project" value="TreeGrafter"/>
</dbReference>
<evidence type="ECO:0000313" key="3">
    <source>
        <dbReference type="EMBL" id="JAS88601.1"/>
    </source>
</evidence>
<dbReference type="PANTHER" id="PTHR43172:SF1">
    <property type="entry name" value="ADENYLOSUCCINATE LYASE"/>
    <property type="match status" value="1"/>
</dbReference>
<dbReference type="SUPFAM" id="SSF48557">
    <property type="entry name" value="L-aspartase-like"/>
    <property type="match status" value="1"/>
</dbReference>
<keyword evidence="1" id="KW-0456">Lyase</keyword>
<keyword evidence="2" id="KW-0812">Transmembrane</keyword>
<dbReference type="EMBL" id="GECU01019105">
    <property type="protein sequence ID" value="JAS88601.1"/>
    <property type="molecule type" value="Transcribed_RNA"/>
</dbReference>
<protein>
    <recommendedName>
        <fullName evidence="4">Adenylosuccinate lyase</fullName>
    </recommendedName>
</protein>
<organism evidence="3">
    <name type="scientific">Homalodisca liturata</name>
    <dbReference type="NCBI Taxonomy" id="320908"/>
    <lineage>
        <taxon>Eukaryota</taxon>
        <taxon>Metazoa</taxon>
        <taxon>Ecdysozoa</taxon>
        <taxon>Arthropoda</taxon>
        <taxon>Hexapoda</taxon>
        <taxon>Insecta</taxon>
        <taxon>Pterygota</taxon>
        <taxon>Neoptera</taxon>
        <taxon>Paraneoptera</taxon>
        <taxon>Hemiptera</taxon>
        <taxon>Auchenorrhyncha</taxon>
        <taxon>Membracoidea</taxon>
        <taxon>Cicadellidae</taxon>
        <taxon>Cicadellinae</taxon>
        <taxon>Proconiini</taxon>
        <taxon>Homalodisca</taxon>
    </lineage>
</organism>
<proteinExistence type="predicted"/>
<evidence type="ECO:0008006" key="4">
    <source>
        <dbReference type="Google" id="ProtNLM"/>
    </source>
</evidence>
<dbReference type="GO" id="GO:0044208">
    <property type="term" value="P:'de novo' AMP biosynthetic process"/>
    <property type="evidence" value="ECO:0007669"/>
    <property type="project" value="TreeGrafter"/>
</dbReference>
<keyword evidence="2" id="KW-1133">Transmembrane helix</keyword>
<keyword evidence="2" id="KW-0472">Membrane</keyword>
<name>A0A1B6INV1_9HEMI</name>
<evidence type="ECO:0000256" key="2">
    <source>
        <dbReference type="SAM" id="Phobius"/>
    </source>
</evidence>
<reference evidence="3" key="1">
    <citation type="submission" date="2015-11" db="EMBL/GenBank/DDBJ databases">
        <title>De novo transcriptome assembly of four potential Pierce s Disease insect vectors from Arizona vineyards.</title>
        <authorList>
            <person name="Tassone E.E."/>
        </authorList>
    </citation>
    <scope>NUCLEOTIDE SEQUENCE</scope>
</reference>
<dbReference type="GO" id="GO:0004018">
    <property type="term" value="F:N6-(1,2-dicarboxyethyl)AMP AMP-lyase (fumarate-forming) activity"/>
    <property type="evidence" value="ECO:0007669"/>
    <property type="project" value="TreeGrafter"/>
</dbReference>
<evidence type="ECO:0000256" key="1">
    <source>
        <dbReference type="ARBA" id="ARBA00023239"/>
    </source>
</evidence>
<dbReference type="Gene3D" id="1.10.275.10">
    <property type="entry name" value="Fumarase/aspartase (N-terminal domain)"/>
    <property type="match status" value="1"/>
</dbReference>
<dbReference type="InterPro" id="IPR024083">
    <property type="entry name" value="Fumarase/histidase_N"/>
</dbReference>
<dbReference type="PANTHER" id="PTHR43172">
    <property type="entry name" value="ADENYLOSUCCINATE LYASE"/>
    <property type="match status" value="1"/>
</dbReference>
<feature type="non-terminal residue" evidence="3">
    <location>
        <position position="1"/>
    </location>
</feature>
<dbReference type="InterPro" id="IPR008948">
    <property type="entry name" value="L-Aspartase-like"/>
</dbReference>
<gene>
    <name evidence="3" type="ORF">g.25737</name>
</gene>
<dbReference type="GO" id="GO:0005829">
    <property type="term" value="C:cytosol"/>
    <property type="evidence" value="ECO:0007669"/>
    <property type="project" value="TreeGrafter"/>
</dbReference>
<feature type="transmembrane region" description="Helical" evidence="2">
    <location>
        <begin position="7"/>
        <end position="26"/>
    </location>
</feature>
<feature type="non-terminal residue" evidence="3">
    <location>
        <position position="111"/>
    </location>
</feature>